<protein>
    <submittedName>
        <fullName evidence="2">Uncharacterized protein</fullName>
    </submittedName>
</protein>
<evidence type="ECO:0000313" key="3">
    <source>
        <dbReference type="Proteomes" id="UP001162480"/>
    </source>
</evidence>
<sequence length="106" mass="11208">MLSVMLLVLLSCFIVLVLLMMVFVGIHNDVGGGGGGGGGVDGDFDFGVVSIVDDAVTGIDGVLLLLIEVETFFVLQNTLMSRLGTSIDSDSQSVSRFWNSAKMETF</sequence>
<name>A0AA36BU42_OCTVU</name>
<accession>A0AA36BU42</accession>
<organism evidence="2 3">
    <name type="scientific">Octopus vulgaris</name>
    <name type="common">Common octopus</name>
    <dbReference type="NCBI Taxonomy" id="6645"/>
    <lineage>
        <taxon>Eukaryota</taxon>
        <taxon>Metazoa</taxon>
        <taxon>Spiralia</taxon>
        <taxon>Lophotrochozoa</taxon>
        <taxon>Mollusca</taxon>
        <taxon>Cephalopoda</taxon>
        <taxon>Coleoidea</taxon>
        <taxon>Octopodiformes</taxon>
        <taxon>Octopoda</taxon>
        <taxon>Incirrata</taxon>
        <taxon>Octopodidae</taxon>
        <taxon>Octopus</taxon>
    </lineage>
</organism>
<keyword evidence="1" id="KW-1133">Transmembrane helix</keyword>
<evidence type="ECO:0000313" key="2">
    <source>
        <dbReference type="EMBL" id="CAI9740394.1"/>
    </source>
</evidence>
<dbReference type="EMBL" id="OX597837">
    <property type="protein sequence ID" value="CAI9740394.1"/>
    <property type="molecule type" value="Genomic_DNA"/>
</dbReference>
<gene>
    <name evidence="2" type="ORF">OCTVUL_1B026859</name>
</gene>
<reference evidence="2" key="1">
    <citation type="submission" date="2023-08" db="EMBL/GenBank/DDBJ databases">
        <authorList>
            <person name="Alioto T."/>
            <person name="Alioto T."/>
            <person name="Gomez Garrido J."/>
        </authorList>
    </citation>
    <scope>NUCLEOTIDE SEQUENCE</scope>
</reference>
<keyword evidence="1" id="KW-0472">Membrane</keyword>
<keyword evidence="1" id="KW-0812">Transmembrane</keyword>
<dbReference type="AlphaFoldDB" id="A0AA36BU42"/>
<feature type="transmembrane region" description="Helical" evidence="1">
    <location>
        <begin position="6"/>
        <end position="26"/>
    </location>
</feature>
<dbReference type="Proteomes" id="UP001162480">
    <property type="component" value="Chromosome 24"/>
</dbReference>
<evidence type="ECO:0000256" key="1">
    <source>
        <dbReference type="SAM" id="Phobius"/>
    </source>
</evidence>
<keyword evidence="3" id="KW-1185">Reference proteome</keyword>
<proteinExistence type="predicted"/>